<evidence type="ECO:0000256" key="1">
    <source>
        <dbReference type="SAM" id="SignalP"/>
    </source>
</evidence>
<evidence type="ECO:0000313" key="3">
    <source>
        <dbReference type="Proteomes" id="UP000729402"/>
    </source>
</evidence>
<feature type="chain" id="PRO_5035268601" description="Secreted protein" evidence="1">
    <location>
        <begin position="20"/>
        <end position="95"/>
    </location>
</feature>
<dbReference type="Proteomes" id="UP000729402">
    <property type="component" value="Unassembled WGS sequence"/>
</dbReference>
<dbReference type="AlphaFoldDB" id="A0A8J5QVD3"/>
<accession>A0A8J5QVD3</accession>
<gene>
    <name evidence="2" type="ORF">GUJ93_ZPchr2178g2966</name>
</gene>
<reference evidence="2" key="1">
    <citation type="journal article" date="2021" name="bioRxiv">
        <title>Whole Genome Assembly and Annotation of Northern Wild Rice, Zizania palustris L., Supports a Whole Genome Duplication in the Zizania Genus.</title>
        <authorList>
            <person name="Haas M."/>
            <person name="Kono T."/>
            <person name="Macchietto M."/>
            <person name="Millas R."/>
            <person name="McGilp L."/>
            <person name="Shao M."/>
            <person name="Duquette J."/>
            <person name="Hirsch C.N."/>
            <person name="Kimball J."/>
        </authorList>
    </citation>
    <scope>NUCLEOTIDE SEQUENCE</scope>
    <source>
        <tissue evidence="2">Fresh leaf tissue</tissue>
    </source>
</reference>
<dbReference type="OrthoDB" id="736291at2759"/>
<protein>
    <recommendedName>
        <fullName evidence="4">Secreted protein</fullName>
    </recommendedName>
</protein>
<organism evidence="2 3">
    <name type="scientific">Zizania palustris</name>
    <name type="common">Northern wild rice</name>
    <dbReference type="NCBI Taxonomy" id="103762"/>
    <lineage>
        <taxon>Eukaryota</taxon>
        <taxon>Viridiplantae</taxon>
        <taxon>Streptophyta</taxon>
        <taxon>Embryophyta</taxon>
        <taxon>Tracheophyta</taxon>
        <taxon>Spermatophyta</taxon>
        <taxon>Magnoliopsida</taxon>
        <taxon>Liliopsida</taxon>
        <taxon>Poales</taxon>
        <taxon>Poaceae</taxon>
        <taxon>BOP clade</taxon>
        <taxon>Oryzoideae</taxon>
        <taxon>Oryzeae</taxon>
        <taxon>Zizaniinae</taxon>
        <taxon>Zizania</taxon>
    </lineage>
</organism>
<proteinExistence type="predicted"/>
<comment type="caution">
    <text evidence="2">The sequence shown here is derived from an EMBL/GenBank/DDBJ whole genome shotgun (WGS) entry which is preliminary data.</text>
</comment>
<dbReference type="EMBL" id="JAAALK010001862">
    <property type="protein sequence ID" value="KAG8039926.1"/>
    <property type="molecule type" value="Genomic_DNA"/>
</dbReference>
<keyword evidence="1" id="KW-0732">Signal</keyword>
<sequence length="95" mass="10582">MLLFLIVVCVFVKISDVSVKWVCHELEGRRSFGVEDMQPMEAPRFMWWSDELAAVSTGAPLPTPSRTAKAKALNKRSMSNLFVVAPSLTMLPPTD</sequence>
<evidence type="ECO:0008006" key="4">
    <source>
        <dbReference type="Google" id="ProtNLM"/>
    </source>
</evidence>
<reference evidence="2" key="2">
    <citation type="submission" date="2021-02" db="EMBL/GenBank/DDBJ databases">
        <authorList>
            <person name="Kimball J.A."/>
            <person name="Haas M.W."/>
            <person name="Macchietto M."/>
            <person name="Kono T."/>
            <person name="Duquette J."/>
            <person name="Shao M."/>
        </authorList>
    </citation>
    <scope>NUCLEOTIDE SEQUENCE</scope>
    <source>
        <tissue evidence="2">Fresh leaf tissue</tissue>
    </source>
</reference>
<feature type="signal peptide" evidence="1">
    <location>
        <begin position="1"/>
        <end position="19"/>
    </location>
</feature>
<evidence type="ECO:0000313" key="2">
    <source>
        <dbReference type="EMBL" id="KAG8039926.1"/>
    </source>
</evidence>
<name>A0A8J5QVD3_ZIZPA</name>
<keyword evidence="3" id="KW-1185">Reference proteome</keyword>